<dbReference type="HOGENOM" id="CLU_540077_0_0_1"/>
<dbReference type="InterPro" id="IPR002110">
    <property type="entry name" value="Ankyrin_rpt"/>
</dbReference>
<keyword evidence="2" id="KW-1185">Reference proteome</keyword>
<dbReference type="OrthoDB" id="6738706at2759"/>
<gene>
    <name evidence="1" type="primary">AUGUSTUS-3.0.2_10395</name>
    <name evidence="1" type="ORF">TcasGA2_TC010395</name>
</gene>
<dbReference type="GO" id="GO:0070198">
    <property type="term" value="P:protein localization to chromosome, telomeric region"/>
    <property type="evidence" value="ECO:0000318"/>
    <property type="project" value="GO_Central"/>
</dbReference>
<dbReference type="GO" id="GO:0005634">
    <property type="term" value="C:nucleus"/>
    <property type="evidence" value="ECO:0000318"/>
    <property type="project" value="GO_Central"/>
</dbReference>
<organism evidence="1 2">
    <name type="scientific">Tribolium castaneum</name>
    <name type="common">Red flour beetle</name>
    <dbReference type="NCBI Taxonomy" id="7070"/>
    <lineage>
        <taxon>Eukaryota</taxon>
        <taxon>Metazoa</taxon>
        <taxon>Ecdysozoa</taxon>
        <taxon>Arthropoda</taxon>
        <taxon>Hexapoda</taxon>
        <taxon>Insecta</taxon>
        <taxon>Pterygota</taxon>
        <taxon>Neoptera</taxon>
        <taxon>Endopterygota</taxon>
        <taxon>Coleoptera</taxon>
        <taxon>Polyphaga</taxon>
        <taxon>Cucujiformia</taxon>
        <taxon>Tenebrionidae</taxon>
        <taxon>Tenebrionidae incertae sedis</taxon>
        <taxon>Tribolium</taxon>
    </lineage>
</organism>
<dbReference type="SUPFAM" id="SSF48403">
    <property type="entry name" value="Ankyrin repeat"/>
    <property type="match status" value="1"/>
</dbReference>
<dbReference type="InterPro" id="IPR036770">
    <property type="entry name" value="Ankyrin_rpt-contain_sf"/>
</dbReference>
<dbReference type="SMART" id="SM00248">
    <property type="entry name" value="ANK"/>
    <property type="match status" value="4"/>
</dbReference>
<evidence type="ECO:0000313" key="1">
    <source>
        <dbReference type="EMBL" id="EFA02979.1"/>
    </source>
</evidence>
<dbReference type="GO" id="GO:0005737">
    <property type="term" value="C:cytoplasm"/>
    <property type="evidence" value="ECO:0000318"/>
    <property type="project" value="GO_Central"/>
</dbReference>
<sequence>MSSDVSQDEYEYVQYNTEFYEEEEGPPLIKKRSRLICAVVQNNVDLLRDLLDSPKWYTVEDSMGYNLLQIAVLQERREVFDYMLSIPDFPFGALNRDGETALDVAVTCFVSNDIWIDGYFARELIKKGVFTTRHEFLLQNAIERSLTEVAKALIEKGVDVNKVFDEEWGHTLLQTAVGENNAELTAMLLIFGADPFVLYSTGYTVFERSSPELQEILFYYIYDQYSDAEIHLEELLSLATTNPFLFNEIFKNSIDITINNCNPCTCFEILALMDIESLKLTVSKCEHYLKQMFSVPFRRKTQVRNSQWPLETSFFLLETDLKDEIVNVINSLDSSSLLQNMIRDEKNESEISEVLCFLLSYGLEIVAYDLHLIYSKFGYCNLYKILLHMDISGKCDDFNNVKIMPLFVYDVTIENCLGFLESSEPSHLLELSSYFCHQNLTEKCERAIADGHLEKRTFQQIPLLVELARNTFRKFFIEKFQIKTSRRFYSLLNCLPISATHRKIISYETPLYC</sequence>
<dbReference type="GO" id="GO:0090263">
    <property type="term" value="P:positive regulation of canonical Wnt signaling pathway"/>
    <property type="evidence" value="ECO:0000318"/>
    <property type="project" value="GO_Central"/>
</dbReference>
<evidence type="ECO:0000313" key="2">
    <source>
        <dbReference type="Proteomes" id="UP000007266"/>
    </source>
</evidence>
<dbReference type="Proteomes" id="UP000007266">
    <property type="component" value="Linkage group 5"/>
</dbReference>
<dbReference type="AlphaFoldDB" id="D6WKU0"/>
<dbReference type="GO" id="GO:0003950">
    <property type="term" value="F:NAD+ poly-ADP-ribosyltransferase activity"/>
    <property type="evidence" value="ECO:0000318"/>
    <property type="project" value="GO_Central"/>
</dbReference>
<name>D6WKU0_TRICA</name>
<proteinExistence type="predicted"/>
<dbReference type="GO" id="GO:1904355">
    <property type="term" value="P:positive regulation of telomere capping"/>
    <property type="evidence" value="ECO:0000318"/>
    <property type="project" value="GO_Central"/>
</dbReference>
<reference evidence="1 2" key="1">
    <citation type="journal article" date="2008" name="Nature">
        <title>The genome of the model beetle and pest Tribolium castaneum.</title>
        <authorList>
            <consortium name="Tribolium Genome Sequencing Consortium"/>
            <person name="Richards S."/>
            <person name="Gibbs R.A."/>
            <person name="Weinstock G.M."/>
            <person name="Brown S.J."/>
            <person name="Denell R."/>
            <person name="Beeman R.W."/>
            <person name="Gibbs R."/>
            <person name="Beeman R.W."/>
            <person name="Brown S.J."/>
            <person name="Bucher G."/>
            <person name="Friedrich M."/>
            <person name="Grimmelikhuijzen C.J."/>
            <person name="Klingler M."/>
            <person name="Lorenzen M."/>
            <person name="Richards S."/>
            <person name="Roth S."/>
            <person name="Schroder R."/>
            <person name="Tautz D."/>
            <person name="Zdobnov E.M."/>
            <person name="Muzny D."/>
            <person name="Gibbs R.A."/>
            <person name="Weinstock G.M."/>
            <person name="Attaway T."/>
            <person name="Bell S."/>
            <person name="Buhay C.J."/>
            <person name="Chandrabose M.N."/>
            <person name="Chavez D."/>
            <person name="Clerk-Blankenburg K.P."/>
            <person name="Cree A."/>
            <person name="Dao M."/>
            <person name="Davis C."/>
            <person name="Chacko J."/>
            <person name="Dinh H."/>
            <person name="Dugan-Rocha S."/>
            <person name="Fowler G."/>
            <person name="Garner T.T."/>
            <person name="Garnes J."/>
            <person name="Gnirke A."/>
            <person name="Hawes A."/>
            <person name="Hernandez J."/>
            <person name="Hines S."/>
            <person name="Holder M."/>
            <person name="Hume J."/>
            <person name="Jhangiani S.N."/>
            <person name="Joshi V."/>
            <person name="Khan Z.M."/>
            <person name="Jackson L."/>
            <person name="Kovar C."/>
            <person name="Kowis A."/>
            <person name="Lee S."/>
            <person name="Lewis L.R."/>
            <person name="Margolis J."/>
            <person name="Morgan M."/>
            <person name="Nazareth L.V."/>
            <person name="Nguyen N."/>
            <person name="Okwuonu G."/>
            <person name="Parker D."/>
            <person name="Richards S."/>
            <person name="Ruiz S.J."/>
            <person name="Santibanez J."/>
            <person name="Savard J."/>
            <person name="Scherer S.E."/>
            <person name="Schneider B."/>
            <person name="Sodergren E."/>
            <person name="Tautz D."/>
            <person name="Vattahil S."/>
            <person name="Villasana D."/>
            <person name="White C.S."/>
            <person name="Wright R."/>
            <person name="Park Y."/>
            <person name="Beeman R.W."/>
            <person name="Lord J."/>
            <person name="Oppert B."/>
            <person name="Lorenzen M."/>
            <person name="Brown S."/>
            <person name="Wang L."/>
            <person name="Savard J."/>
            <person name="Tautz D."/>
            <person name="Richards S."/>
            <person name="Weinstock G."/>
            <person name="Gibbs R.A."/>
            <person name="Liu Y."/>
            <person name="Worley K."/>
            <person name="Weinstock G."/>
            <person name="Elsik C.G."/>
            <person name="Reese J.T."/>
            <person name="Elhaik E."/>
            <person name="Landan G."/>
            <person name="Graur D."/>
            <person name="Arensburger P."/>
            <person name="Atkinson P."/>
            <person name="Beeman R.W."/>
            <person name="Beidler J."/>
            <person name="Brown S.J."/>
            <person name="Demuth J.P."/>
            <person name="Drury D.W."/>
            <person name="Du Y.Z."/>
            <person name="Fujiwara H."/>
            <person name="Lorenzen M."/>
            <person name="Maselli V."/>
            <person name="Osanai M."/>
            <person name="Park Y."/>
            <person name="Robertson H.M."/>
            <person name="Tu Z."/>
            <person name="Wang J.J."/>
            <person name="Wang S."/>
            <person name="Richards S."/>
            <person name="Song H."/>
            <person name="Zhang L."/>
            <person name="Sodergren E."/>
            <person name="Werner D."/>
            <person name="Stanke M."/>
            <person name="Morgenstern B."/>
            <person name="Solovyev V."/>
            <person name="Kosarev P."/>
            <person name="Brown G."/>
            <person name="Chen H.C."/>
            <person name="Ermolaeva O."/>
            <person name="Hlavina W."/>
            <person name="Kapustin Y."/>
            <person name="Kiryutin B."/>
            <person name="Kitts P."/>
            <person name="Maglott D."/>
            <person name="Pruitt K."/>
            <person name="Sapojnikov V."/>
            <person name="Souvorov A."/>
            <person name="Mackey A.J."/>
            <person name="Waterhouse R.M."/>
            <person name="Wyder S."/>
            <person name="Zdobnov E.M."/>
            <person name="Zdobnov E.M."/>
            <person name="Wyder S."/>
            <person name="Kriventseva E.V."/>
            <person name="Kadowaki T."/>
            <person name="Bork P."/>
            <person name="Aranda M."/>
            <person name="Bao R."/>
            <person name="Beermann A."/>
            <person name="Berns N."/>
            <person name="Bolognesi R."/>
            <person name="Bonneton F."/>
            <person name="Bopp D."/>
            <person name="Brown S.J."/>
            <person name="Bucher G."/>
            <person name="Butts T."/>
            <person name="Chaumot A."/>
            <person name="Denell R.E."/>
            <person name="Ferrier D.E."/>
            <person name="Friedrich M."/>
            <person name="Gordon C.M."/>
            <person name="Jindra M."/>
            <person name="Klingler M."/>
            <person name="Lan Q."/>
            <person name="Lattorff H.M."/>
            <person name="Laudet V."/>
            <person name="von Levetsow C."/>
            <person name="Liu Z."/>
            <person name="Lutz R."/>
            <person name="Lynch J.A."/>
            <person name="da Fonseca R.N."/>
            <person name="Posnien N."/>
            <person name="Reuter R."/>
            <person name="Roth S."/>
            <person name="Savard J."/>
            <person name="Schinko J.B."/>
            <person name="Schmitt C."/>
            <person name="Schoppmeier M."/>
            <person name="Schroder R."/>
            <person name="Shippy T.D."/>
            <person name="Simonnet F."/>
            <person name="Marques-Souza H."/>
            <person name="Tautz D."/>
            <person name="Tomoyasu Y."/>
            <person name="Trauner J."/>
            <person name="Van der Zee M."/>
            <person name="Vervoort M."/>
            <person name="Wittkopp N."/>
            <person name="Wimmer E.A."/>
            <person name="Yang X."/>
            <person name="Jones A.K."/>
            <person name="Sattelle D.B."/>
            <person name="Ebert P.R."/>
            <person name="Nelson D."/>
            <person name="Scott J.G."/>
            <person name="Beeman R.W."/>
            <person name="Muthukrishnan S."/>
            <person name="Kramer K.J."/>
            <person name="Arakane Y."/>
            <person name="Beeman R.W."/>
            <person name="Zhu Q."/>
            <person name="Hogenkamp D."/>
            <person name="Dixit R."/>
            <person name="Oppert B."/>
            <person name="Jiang H."/>
            <person name="Zou Z."/>
            <person name="Marshall J."/>
            <person name="Elpidina E."/>
            <person name="Vinokurov K."/>
            <person name="Oppert C."/>
            <person name="Zou Z."/>
            <person name="Evans J."/>
            <person name="Lu Z."/>
            <person name="Zhao P."/>
            <person name="Sumathipala N."/>
            <person name="Altincicek B."/>
            <person name="Vilcinskas A."/>
            <person name="Williams M."/>
            <person name="Hultmark D."/>
            <person name="Hetru C."/>
            <person name="Jiang H."/>
            <person name="Grimmelikhuijzen C.J."/>
            <person name="Hauser F."/>
            <person name="Cazzamali G."/>
            <person name="Williamson M."/>
            <person name="Park Y."/>
            <person name="Li B."/>
            <person name="Tanaka Y."/>
            <person name="Predel R."/>
            <person name="Neupert S."/>
            <person name="Schachtner J."/>
            <person name="Verleyen P."/>
            <person name="Raible F."/>
            <person name="Bork P."/>
            <person name="Friedrich M."/>
            <person name="Walden K.K."/>
            <person name="Robertson H.M."/>
            <person name="Angeli S."/>
            <person name="Foret S."/>
            <person name="Bucher G."/>
            <person name="Schuetz S."/>
            <person name="Maleszka R."/>
            <person name="Wimmer E.A."/>
            <person name="Beeman R.W."/>
            <person name="Lorenzen M."/>
            <person name="Tomoyasu Y."/>
            <person name="Miller S.C."/>
            <person name="Grossmann D."/>
            <person name="Bucher G."/>
        </authorList>
    </citation>
    <scope>NUCLEOTIDE SEQUENCE [LARGE SCALE GENOMIC DNA]</scope>
    <source>
        <strain evidence="1 2">Georgia GA2</strain>
    </source>
</reference>
<dbReference type="InParanoid" id="D6WKU0"/>
<dbReference type="PhylomeDB" id="D6WKU0"/>
<dbReference type="KEGG" id="tca:103314941"/>
<protein>
    <submittedName>
        <fullName evidence="1">Uncharacterized protein</fullName>
    </submittedName>
</protein>
<dbReference type="EMBL" id="KQ971342">
    <property type="protein sequence ID" value="EFA02979.1"/>
    <property type="molecule type" value="Genomic_DNA"/>
</dbReference>
<dbReference type="Gene3D" id="1.25.40.20">
    <property type="entry name" value="Ankyrin repeat-containing domain"/>
    <property type="match status" value="1"/>
</dbReference>
<accession>D6WKU0</accession>
<reference evidence="1 2" key="2">
    <citation type="journal article" date="2010" name="Nucleic Acids Res.">
        <title>BeetleBase in 2010: revisions to provide comprehensive genomic information for Tribolium castaneum.</title>
        <authorList>
            <person name="Kim H.S."/>
            <person name="Murphy T."/>
            <person name="Xia J."/>
            <person name="Caragea D."/>
            <person name="Park Y."/>
            <person name="Beeman R.W."/>
            <person name="Lorenzen M.D."/>
            <person name="Butcher S."/>
            <person name="Manak J.R."/>
            <person name="Brown S.J."/>
        </authorList>
    </citation>
    <scope>GENOME REANNOTATION</scope>
    <source>
        <strain evidence="1 2">Georgia GA2</strain>
    </source>
</reference>